<evidence type="ECO:0000313" key="3">
    <source>
        <dbReference type="Proteomes" id="UP000238823"/>
    </source>
</evidence>
<dbReference type="EMBL" id="PVNL01000135">
    <property type="protein sequence ID" value="PRP96043.1"/>
    <property type="molecule type" value="Genomic_DNA"/>
</dbReference>
<dbReference type="RefSeq" id="WP_146158477.1">
    <property type="nucleotide sequence ID" value="NZ_PVNL01000135.1"/>
</dbReference>
<dbReference type="InterPro" id="IPR008949">
    <property type="entry name" value="Isoprenoid_synthase_dom_sf"/>
</dbReference>
<dbReference type="PANTHER" id="PTHR35201">
    <property type="entry name" value="TERPENE SYNTHASE"/>
    <property type="match status" value="1"/>
</dbReference>
<protein>
    <submittedName>
        <fullName evidence="2">Germacradienol/geosmin synthase</fullName>
    </submittedName>
</protein>
<comment type="caution">
    <text evidence="2">The sequence shown here is derived from an EMBL/GenBank/DDBJ whole genome shotgun (WGS) entry which is preliminary data.</text>
</comment>
<dbReference type="SUPFAM" id="SSF48576">
    <property type="entry name" value="Terpenoid synthases"/>
    <property type="match status" value="2"/>
</dbReference>
<feature type="region of interest" description="Disordered" evidence="1">
    <location>
        <begin position="770"/>
        <end position="812"/>
    </location>
</feature>
<dbReference type="PANTHER" id="PTHR35201:SF4">
    <property type="entry name" value="BETA-PINACENE SYNTHASE-RELATED"/>
    <property type="match status" value="1"/>
</dbReference>
<dbReference type="SFLD" id="SFLDS00005">
    <property type="entry name" value="Isoprenoid_Synthase_Type_I"/>
    <property type="match status" value="2"/>
</dbReference>
<dbReference type="Gene3D" id="1.10.600.10">
    <property type="entry name" value="Farnesyl Diphosphate Synthase"/>
    <property type="match status" value="2"/>
</dbReference>
<dbReference type="Pfam" id="PF19086">
    <property type="entry name" value="Terpene_syn_C_2"/>
    <property type="match status" value="2"/>
</dbReference>
<dbReference type="NCBIfam" id="NF041168">
    <property type="entry name" value="f2_encap_cargo3"/>
    <property type="match status" value="1"/>
</dbReference>
<reference evidence="2 3" key="1">
    <citation type="submission" date="2018-03" db="EMBL/GenBank/DDBJ databases">
        <title>Draft Genome Sequences of the Obligatory Marine Myxobacteria Enhygromyxa salina SWB007.</title>
        <authorList>
            <person name="Poehlein A."/>
            <person name="Moghaddam J.A."/>
            <person name="Harms H."/>
            <person name="Alanjari M."/>
            <person name="Koenig G.M."/>
            <person name="Daniel R."/>
            <person name="Schaeberle T.F."/>
        </authorList>
    </citation>
    <scope>NUCLEOTIDE SEQUENCE [LARGE SCALE GENOMIC DNA]</scope>
    <source>
        <strain evidence="2 3">SWB007</strain>
    </source>
</reference>
<proteinExistence type="predicted"/>
<evidence type="ECO:0000313" key="2">
    <source>
        <dbReference type="EMBL" id="PRP96043.1"/>
    </source>
</evidence>
<evidence type="ECO:0000256" key="1">
    <source>
        <dbReference type="SAM" id="MobiDB-lite"/>
    </source>
</evidence>
<sequence length="812" mass="89585">MLPFELPDFYMPYPARLNPHLEGARTHSKAWAYEMEILVGEQSDAPPIWDERVFDAHDYALLCAYTHPDASASDLDLVTDWYVWVFYFDDHFLEIYKRTQDYEGAKTYLARLSAFMPLDGSTVNETPTNPVERGLLDLWARTAPSMSQAWRARFMEATAHLLDESLWELANIRENRVSNPIEYIALRRKVGGAPWSAGLVEYVVRGEVPAAVAGSRAMCVLRDSFSDAVHLRNDIFSYQREVQDEGENANCILVVERFLGVDTQTAADLTNDLLTSRLQQFENTALLEVPPLADEHGLDPLERLDIFKYVKGLQDWQSGGHEWHMRSSRYMNERTGGSAAIGGDLSGLLGFVVTPGALGLSRVKSYTHVPFKPVGPVAIPNFYMPFSTWVSPHLDAARANSKEWARRMGMLIALPGVPGASIWDDHKFDVADVALCGAMIHPAASAEQLDLTSCWLVWGTYADDFFPMLFGNARNMAGAKLFNGRLASFMPLDGAPMPIPTNPVEQGLADLWIRTAGPMTENGRQQFRKAVLDMTESWLWELQNQMQNRVPDPVDYIEMRRKTFGSDLTMSLSRLALGDQIPLELLATRTMRELENSAADFACFTNDIFSYQKEMEFEGEINNCVLVVEHFLGCDSVRAVEVVNELMTARAQQFERIVEVEIPALVEDFELDKDASAKLDGYIDGLKQWMAGVLRWHAAVDRYKEPELRASSPPHGFLERLARNSGPALVPRAPAPSAPANGKLIPAGATGLGTSAARLVEVLGQAKAPAQPSAAATSPAVTSPAASSPAATPTFAQGPTGLGTAGARIGPA</sequence>
<dbReference type="OrthoDB" id="2989600at2"/>
<gene>
    <name evidence="2" type="primary">cyc2</name>
    <name evidence="2" type="ORF">ENSA7_68570</name>
</gene>
<dbReference type="InterPro" id="IPR034686">
    <property type="entry name" value="Terpene_cyclase-like_2"/>
</dbReference>
<dbReference type="Proteomes" id="UP000238823">
    <property type="component" value="Unassembled WGS sequence"/>
</dbReference>
<dbReference type="AlphaFoldDB" id="A0A2S9XT71"/>
<accession>A0A2S9XT71</accession>
<feature type="compositionally biased region" description="Low complexity" evidence="1">
    <location>
        <begin position="770"/>
        <end position="796"/>
    </location>
</feature>
<dbReference type="GO" id="GO:0010333">
    <property type="term" value="F:terpene synthase activity"/>
    <property type="evidence" value="ECO:0007669"/>
    <property type="project" value="InterPro"/>
</dbReference>
<dbReference type="SFLD" id="SFLDG01020">
    <property type="entry name" value="Terpene_Cyclase_Like_2"/>
    <property type="match status" value="2"/>
</dbReference>
<organism evidence="2 3">
    <name type="scientific">Enhygromyxa salina</name>
    <dbReference type="NCBI Taxonomy" id="215803"/>
    <lineage>
        <taxon>Bacteria</taxon>
        <taxon>Pseudomonadati</taxon>
        <taxon>Myxococcota</taxon>
        <taxon>Polyangia</taxon>
        <taxon>Nannocystales</taxon>
        <taxon>Nannocystaceae</taxon>
        <taxon>Enhygromyxa</taxon>
    </lineage>
</organism>
<name>A0A2S9XT71_9BACT</name>